<reference evidence="2 3" key="1">
    <citation type="submission" date="2024-10" db="EMBL/GenBank/DDBJ databases">
        <title>The Natural Products Discovery Center: Release of the First 8490 Sequenced Strains for Exploring Actinobacteria Biosynthetic Diversity.</title>
        <authorList>
            <person name="Kalkreuter E."/>
            <person name="Kautsar S.A."/>
            <person name="Yang D."/>
            <person name="Bader C.D."/>
            <person name="Teijaro C.N."/>
            <person name="Fluegel L."/>
            <person name="Davis C.M."/>
            <person name="Simpson J.R."/>
            <person name="Lauterbach L."/>
            <person name="Steele A.D."/>
            <person name="Gui C."/>
            <person name="Meng S."/>
            <person name="Li G."/>
            <person name="Viehrig K."/>
            <person name="Ye F."/>
            <person name="Su P."/>
            <person name="Kiefer A.F."/>
            <person name="Nichols A."/>
            <person name="Cepeda A.J."/>
            <person name="Yan W."/>
            <person name="Fan B."/>
            <person name="Jiang Y."/>
            <person name="Adhikari A."/>
            <person name="Zheng C.-J."/>
            <person name="Schuster L."/>
            <person name="Cowan T.M."/>
            <person name="Smanski M.J."/>
            <person name="Chevrette M.G."/>
            <person name="De Carvalho L.P.S."/>
            <person name="Shen B."/>
        </authorList>
    </citation>
    <scope>NUCLEOTIDE SEQUENCE [LARGE SCALE GENOMIC DNA]</scope>
    <source>
        <strain evidence="2 3">NPDC021253</strain>
    </source>
</reference>
<keyword evidence="1" id="KW-1133">Transmembrane helix</keyword>
<accession>A0ABW7SQQ6</accession>
<comment type="caution">
    <text evidence="2">The sequence shown here is derived from an EMBL/GenBank/DDBJ whole genome shotgun (WGS) entry which is preliminary data.</text>
</comment>
<dbReference type="Proteomes" id="UP001611075">
    <property type="component" value="Unassembled WGS sequence"/>
</dbReference>
<keyword evidence="3" id="KW-1185">Reference proteome</keyword>
<feature type="transmembrane region" description="Helical" evidence="1">
    <location>
        <begin position="122"/>
        <end position="146"/>
    </location>
</feature>
<feature type="transmembrane region" description="Helical" evidence="1">
    <location>
        <begin position="88"/>
        <end position="107"/>
    </location>
</feature>
<organism evidence="2 3">
    <name type="scientific">Micromonospora rubida</name>
    <dbReference type="NCBI Taxonomy" id="2697657"/>
    <lineage>
        <taxon>Bacteria</taxon>
        <taxon>Bacillati</taxon>
        <taxon>Actinomycetota</taxon>
        <taxon>Actinomycetes</taxon>
        <taxon>Micromonosporales</taxon>
        <taxon>Micromonosporaceae</taxon>
        <taxon>Micromonospora</taxon>
    </lineage>
</organism>
<feature type="transmembrane region" description="Helical" evidence="1">
    <location>
        <begin position="153"/>
        <end position="175"/>
    </location>
</feature>
<name>A0ABW7SQQ6_9ACTN</name>
<feature type="transmembrane region" description="Helical" evidence="1">
    <location>
        <begin position="51"/>
        <end position="76"/>
    </location>
</feature>
<keyword evidence="1" id="KW-0472">Membrane</keyword>
<feature type="transmembrane region" description="Helical" evidence="1">
    <location>
        <begin position="12"/>
        <end position="31"/>
    </location>
</feature>
<dbReference type="RefSeq" id="WP_396681845.1">
    <property type="nucleotide sequence ID" value="NZ_JBIRPU010000014.1"/>
</dbReference>
<evidence type="ECO:0000313" key="2">
    <source>
        <dbReference type="EMBL" id="MFI0795012.1"/>
    </source>
</evidence>
<gene>
    <name evidence="2" type="ORF">ACH4OY_20340</name>
</gene>
<evidence type="ECO:0000313" key="3">
    <source>
        <dbReference type="Proteomes" id="UP001611075"/>
    </source>
</evidence>
<sequence>MTDTAMQQRRAAYTVNVAAAATALGLLAFAADSVDGVAGHVMVALASSGFAWGLAAVMTAVWLAGSLLAGPLLGLLGHAVRANSTRRAALAAGIACGLLSGEGWHAIVQAPPWRLLALGDPFFYGVVFGEIVRVVLPLAVLAWLVAAHRLGRAWSILLAATVAAATAGTLLWYALGLVQGA</sequence>
<protein>
    <submittedName>
        <fullName evidence="2">Uncharacterized protein</fullName>
    </submittedName>
</protein>
<keyword evidence="1" id="KW-0812">Transmembrane</keyword>
<proteinExistence type="predicted"/>
<evidence type="ECO:0000256" key="1">
    <source>
        <dbReference type="SAM" id="Phobius"/>
    </source>
</evidence>
<dbReference type="EMBL" id="JBIRPU010000014">
    <property type="protein sequence ID" value="MFI0795012.1"/>
    <property type="molecule type" value="Genomic_DNA"/>
</dbReference>